<dbReference type="InterPro" id="IPR001962">
    <property type="entry name" value="Asn_synthase"/>
</dbReference>
<dbReference type="Gene3D" id="3.60.20.10">
    <property type="entry name" value="Glutamine Phosphoribosylpyrophosphate, subunit 1, domain 1"/>
    <property type="match status" value="1"/>
</dbReference>
<keyword evidence="4 8" id="KW-0547">Nucleotide-binding</keyword>
<feature type="site" description="Important for beta-aspartyl-AMP intermediate formation" evidence="9">
    <location>
        <position position="377"/>
    </location>
</feature>
<feature type="binding site" evidence="8">
    <location>
        <begin position="375"/>
        <end position="376"/>
    </location>
    <ligand>
        <name>ATP</name>
        <dbReference type="ChEBI" id="CHEBI:30616"/>
    </ligand>
</feature>
<dbReference type="CDD" id="cd01991">
    <property type="entry name" value="Asn_synthase_B_C"/>
    <property type="match status" value="1"/>
</dbReference>
<evidence type="ECO:0000256" key="3">
    <source>
        <dbReference type="ARBA" id="ARBA00012737"/>
    </source>
</evidence>
<comment type="caution">
    <text evidence="11">The sequence shown here is derived from an EMBL/GenBank/DDBJ whole genome shotgun (WGS) entry which is preliminary data.</text>
</comment>
<dbReference type="Proteomes" id="UP000321583">
    <property type="component" value="Unassembled WGS sequence"/>
</dbReference>
<proteinExistence type="inferred from homology"/>
<evidence type="ECO:0000313" key="12">
    <source>
        <dbReference type="Proteomes" id="UP000321583"/>
    </source>
</evidence>
<evidence type="ECO:0000256" key="8">
    <source>
        <dbReference type="PIRSR" id="PIRSR001589-2"/>
    </source>
</evidence>
<dbReference type="InterPro" id="IPR051786">
    <property type="entry name" value="ASN_synthetase/amidase"/>
</dbReference>
<dbReference type="Gene3D" id="3.40.50.620">
    <property type="entry name" value="HUPs"/>
    <property type="match status" value="1"/>
</dbReference>
<evidence type="ECO:0000256" key="2">
    <source>
        <dbReference type="ARBA" id="ARBA00005752"/>
    </source>
</evidence>
<comment type="pathway">
    <text evidence="1">Amino-acid biosynthesis; L-asparagine biosynthesis; L-asparagine from L-aspartate (L-Gln route): step 1/1.</text>
</comment>
<dbReference type="GO" id="GO:0004066">
    <property type="term" value="F:asparagine synthase (glutamine-hydrolyzing) activity"/>
    <property type="evidence" value="ECO:0007669"/>
    <property type="project" value="UniProtKB-EC"/>
</dbReference>
<dbReference type="SUPFAM" id="SSF52402">
    <property type="entry name" value="Adenine nucleotide alpha hydrolases-like"/>
    <property type="match status" value="1"/>
</dbReference>
<dbReference type="GO" id="GO:0005524">
    <property type="term" value="F:ATP binding"/>
    <property type="evidence" value="ECO:0007669"/>
    <property type="project" value="UniProtKB-KW"/>
</dbReference>
<comment type="similarity">
    <text evidence="2">Belongs to the asparagine synthetase family.</text>
</comment>
<dbReference type="GO" id="GO:0005829">
    <property type="term" value="C:cytosol"/>
    <property type="evidence" value="ECO:0007669"/>
    <property type="project" value="TreeGrafter"/>
</dbReference>
<keyword evidence="6" id="KW-0315">Glutamine amidotransferase</keyword>
<dbReference type="InterPro" id="IPR017932">
    <property type="entry name" value="GATase_2_dom"/>
</dbReference>
<dbReference type="InterPro" id="IPR033738">
    <property type="entry name" value="AsnB_N"/>
</dbReference>
<reference evidence="11 12" key="1">
    <citation type="submission" date="2019-07" db="EMBL/GenBank/DDBJ databases">
        <title>Genome sequencing of lignin-degrading bacterial isolates.</title>
        <authorList>
            <person name="Gladden J."/>
        </authorList>
    </citation>
    <scope>NUCLEOTIDE SEQUENCE [LARGE SCALE GENOMIC DNA]</scope>
    <source>
        <strain evidence="11 12">J19</strain>
    </source>
</reference>
<dbReference type="SUPFAM" id="SSF56235">
    <property type="entry name" value="N-terminal nucleophile aminohydrolases (Ntn hydrolases)"/>
    <property type="match status" value="1"/>
</dbReference>
<dbReference type="InterPro" id="IPR006426">
    <property type="entry name" value="Asn_synth_AEB"/>
</dbReference>
<dbReference type="GO" id="GO:0006529">
    <property type="term" value="P:asparagine biosynthetic process"/>
    <property type="evidence" value="ECO:0007669"/>
    <property type="project" value="InterPro"/>
</dbReference>
<evidence type="ECO:0000256" key="1">
    <source>
        <dbReference type="ARBA" id="ARBA00005187"/>
    </source>
</evidence>
<evidence type="ECO:0000256" key="6">
    <source>
        <dbReference type="ARBA" id="ARBA00022962"/>
    </source>
</evidence>
<evidence type="ECO:0000256" key="4">
    <source>
        <dbReference type="ARBA" id="ARBA00022741"/>
    </source>
</evidence>
<name>A0A562D846_9GAMM</name>
<comment type="catalytic activity">
    <reaction evidence="7">
        <text>L-aspartate + L-glutamine + ATP + H2O = L-asparagine + L-glutamate + AMP + diphosphate + H(+)</text>
        <dbReference type="Rhea" id="RHEA:12228"/>
        <dbReference type="ChEBI" id="CHEBI:15377"/>
        <dbReference type="ChEBI" id="CHEBI:15378"/>
        <dbReference type="ChEBI" id="CHEBI:29985"/>
        <dbReference type="ChEBI" id="CHEBI:29991"/>
        <dbReference type="ChEBI" id="CHEBI:30616"/>
        <dbReference type="ChEBI" id="CHEBI:33019"/>
        <dbReference type="ChEBI" id="CHEBI:58048"/>
        <dbReference type="ChEBI" id="CHEBI:58359"/>
        <dbReference type="ChEBI" id="CHEBI:456215"/>
        <dbReference type="EC" id="6.3.5.4"/>
    </reaction>
</comment>
<accession>A0A562D846</accession>
<feature type="binding site" evidence="8">
    <location>
        <position position="302"/>
    </location>
    <ligand>
        <name>ATP</name>
        <dbReference type="ChEBI" id="CHEBI:30616"/>
    </ligand>
</feature>
<evidence type="ECO:0000256" key="5">
    <source>
        <dbReference type="ARBA" id="ARBA00022840"/>
    </source>
</evidence>
<dbReference type="InterPro" id="IPR014729">
    <property type="entry name" value="Rossmann-like_a/b/a_fold"/>
</dbReference>
<dbReference type="Pfam" id="PF00733">
    <property type="entry name" value="Asn_synthase"/>
    <property type="match status" value="1"/>
</dbReference>
<keyword evidence="12" id="KW-1185">Reference proteome</keyword>
<dbReference type="AlphaFoldDB" id="A0A562D846"/>
<dbReference type="PANTHER" id="PTHR43284">
    <property type="entry name" value="ASPARAGINE SYNTHETASE (GLUTAMINE-HYDROLYZING)"/>
    <property type="match status" value="1"/>
</dbReference>
<evidence type="ECO:0000256" key="7">
    <source>
        <dbReference type="ARBA" id="ARBA00048741"/>
    </source>
</evidence>
<dbReference type="EC" id="6.3.5.4" evidence="3"/>
<evidence type="ECO:0000259" key="10">
    <source>
        <dbReference type="PROSITE" id="PS51278"/>
    </source>
</evidence>
<feature type="domain" description="Glutamine amidotransferase type-2" evidence="10">
    <location>
        <begin position="1"/>
        <end position="211"/>
    </location>
</feature>
<sequence>MAQPRLHGDVLAARAREMGGALVHRGPDDAGTWVDAQAGIALAHQRLSILDLSPLGHQPMESADGRYVLAYNGEVYNFAPLRAALAAVGHRFRGHSDTEVLLAAVAEWGIEDALQRCNGMFAIALWDRRERCLWLARDRVGKKPLYYGWAGDALVFGSELKALWRHPDFDNGVDRDALALLLRFNYIPAPYCIHERAFKLMPGSLLRLDAAAAAGAAAHDPQRAQQRWWDPRERMRKAIATPFVGGDGEAAAALDAVLRDAVGLRMVADVPVGVFLSGGTDSSTVAALMQAQSAEPVRSFTIGFRGSDHDEAPLAREVADYLGTAHTEFEVDGADALAVVPQLPAMFDEPFADASQIPTAMVSRLARQEVTVVLSGDGGDELFFGYGRYQRALRNWRMARTLPRLLRHGLARLPGARGESARTGGVATLLAESGVQGIGDVYRNRVSRWRNPAAVVTGAREPQTIYHEADPLGLPGREAEAMMLADFMAYLPDDLLCKVDRTSMAVGLEARAPLLDWRVVELAWSLPQHMKLRGDTSKYLLKRVLRGYLPDAMVDRPKRGFGAPVGQWLRGDLEQWAGDLLHPADMRREGLFDADRMSAIWRDFRGGQRKWHTHLWNVLMFQAWHRHWRDCRGL</sequence>
<evidence type="ECO:0000256" key="9">
    <source>
        <dbReference type="PIRSR" id="PIRSR001589-3"/>
    </source>
</evidence>
<dbReference type="CDD" id="cd00712">
    <property type="entry name" value="AsnB"/>
    <property type="match status" value="1"/>
</dbReference>
<protein>
    <recommendedName>
        <fullName evidence="3">asparagine synthase (glutamine-hydrolyzing)</fullName>
        <ecNumber evidence="3">6.3.5.4</ecNumber>
    </recommendedName>
</protein>
<dbReference type="PIRSF" id="PIRSF001589">
    <property type="entry name" value="Asn_synthetase_glu-h"/>
    <property type="match status" value="1"/>
</dbReference>
<dbReference type="PROSITE" id="PS51278">
    <property type="entry name" value="GATASE_TYPE_2"/>
    <property type="match status" value="1"/>
</dbReference>
<dbReference type="EMBL" id="VLJS01000081">
    <property type="protein sequence ID" value="TWH05896.1"/>
    <property type="molecule type" value="Genomic_DNA"/>
</dbReference>
<keyword evidence="5 8" id="KW-0067">ATP-binding</keyword>
<gene>
    <name evidence="11" type="ORF">L613_005000000060</name>
</gene>
<feature type="binding site" evidence="8">
    <location>
        <position position="97"/>
    </location>
    <ligand>
        <name>L-glutamine</name>
        <dbReference type="ChEBI" id="CHEBI:58359"/>
    </ligand>
</feature>
<organism evidence="11 12">
    <name type="scientific">Pseudoxanthomonas taiwanensis J19</name>
    <dbReference type="NCBI Taxonomy" id="935569"/>
    <lineage>
        <taxon>Bacteria</taxon>
        <taxon>Pseudomonadati</taxon>
        <taxon>Pseudomonadota</taxon>
        <taxon>Gammaproteobacteria</taxon>
        <taxon>Lysobacterales</taxon>
        <taxon>Lysobacteraceae</taxon>
        <taxon>Pseudoxanthomonas</taxon>
    </lineage>
</organism>
<dbReference type="PANTHER" id="PTHR43284:SF1">
    <property type="entry name" value="ASPARAGINE SYNTHETASE"/>
    <property type="match status" value="1"/>
</dbReference>
<dbReference type="NCBIfam" id="TIGR01536">
    <property type="entry name" value="asn_synth_AEB"/>
    <property type="match status" value="1"/>
</dbReference>
<dbReference type="InterPro" id="IPR029055">
    <property type="entry name" value="Ntn_hydrolases_N"/>
</dbReference>
<dbReference type="Pfam" id="PF13522">
    <property type="entry name" value="GATase_6"/>
    <property type="match status" value="1"/>
</dbReference>
<evidence type="ECO:0000313" key="11">
    <source>
        <dbReference type="EMBL" id="TWH05896.1"/>
    </source>
</evidence>